<dbReference type="GO" id="GO:0016020">
    <property type="term" value="C:membrane"/>
    <property type="evidence" value="ECO:0007669"/>
    <property type="project" value="UniProtKB-SubCell"/>
</dbReference>
<dbReference type="PANTHER" id="PTHR11923">
    <property type="entry name" value="SCAVENGER RECEPTOR CLASS B TYPE-1 SR-B1"/>
    <property type="match status" value="1"/>
</dbReference>
<dbReference type="Pfam" id="PF01130">
    <property type="entry name" value="CD36"/>
    <property type="match status" value="2"/>
</dbReference>
<proteinExistence type="inferred from homology"/>
<feature type="transmembrane region" description="Helical" evidence="7">
    <location>
        <begin position="515"/>
        <end position="540"/>
    </location>
</feature>
<evidence type="ECO:0000256" key="2">
    <source>
        <dbReference type="ARBA" id="ARBA00010532"/>
    </source>
</evidence>
<dbReference type="AlphaFoldDB" id="A0AA88KWY7"/>
<feature type="transmembrane region" description="Helical" evidence="7">
    <location>
        <begin position="561"/>
        <end position="583"/>
    </location>
</feature>
<dbReference type="Proteomes" id="UP001187531">
    <property type="component" value="Unassembled WGS sequence"/>
</dbReference>
<feature type="transmembrane region" description="Helical" evidence="7">
    <location>
        <begin position="53"/>
        <end position="74"/>
    </location>
</feature>
<comment type="subcellular location">
    <subcellularLocation>
        <location evidence="1">Membrane</location>
    </subcellularLocation>
</comment>
<keyword evidence="9" id="KW-1185">Reference proteome</keyword>
<evidence type="ECO:0000256" key="6">
    <source>
        <dbReference type="ARBA" id="ARBA00023180"/>
    </source>
</evidence>
<keyword evidence="5 7" id="KW-0472">Membrane</keyword>
<evidence type="ECO:0000256" key="1">
    <source>
        <dbReference type="ARBA" id="ARBA00004370"/>
    </source>
</evidence>
<organism evidence="8 9">
    <name type="scientific">Artemia franciscana</name>
    <name type="common">Brine shrimp</name>
    <name type="synonym">Artemia sanfranciscana</name>
    <dbReference type="NCBI Taxonomy" id="6661"/>
    <lineage>
        <taxon>Eukaryota</taxon>
        <taxon>Metazoa</taxon>
        <taxon>Ecdysozoa</taxon>
        <taxon>Arthropoda</taxon>
        <taxon>Crustacea</taxon>
        <taxon>Branchiopoda</taxon>
        <taxon>Anostraca</taxon>
        <taxon>Artemiidae</taxon>
        <taxon>Artemia</taxon>
    </lineage>
</organism>
<keyword evidence="6" id="KW-0325">Glycoprotein</keyword>
<evidence type="ECO:0000256" key="5">
    <source>
        <dbReference type="ARBA" id="ARBA00023136"/>
    </source>
</evidence>
<dbReference type="PRINTS" id="PR01609">
    <property type="entry name" value="CD36FAMILY"/>
</dbReference>
<evidence type="ECO:0000313" key="8">
    <source>
        <dbReference type="EMBL" id="KAK2707127.1"/>
    </source>
</evidence>
<dbReference type="InterPro" id="IPR002159">
    <property type="entry name" value="CD36_fam"/>
</dbReference>
<dbReference type="GO" id="GO:0005044">
    <property type="term" value="F:scavenger receptor activity"/>
    <property type="evidence" value="ECO:0007669"/>
    <property type="project" value="TreeGrafter"/>
</dbReference>
<evidence type="ECO:0000256" key="4">
    <source>
        <dbReference type="ARBA" id="ARBA00022989"/>
    </source>
</evidence>
<sequence length="1064" mass="118563">MAKDNLNIQHGLLFTKHKVILENLQMEQVIYKFEEHKIMGCCTLKCGGITSMVLGIAILLAGSIGGFVGFPALFKSEVRKQAVLENGTDTWAAWMEPPVGIYQNFTFFNVLNPDEVLSGGKPSLSEVGPFVYRQDRKKIIVNAETPDGTIIYKEIKYWFFDAEKSAPLKEDTVVTIINPVLTGVAAKMTEIQTGSLFDGFVKFIATAFLTQYNEGLFTRRTVRELLFDGFESAMLRDLRGLLGKIVPSSRFNGFVNEKKPGKKANGTDDGNFEIETGKNNPDNLGLIRSWQNSPYLDNYWHNLDGQNSCNKINGTDGSIFGPFTIGTDKTQRLYVFSTDLCRSLYLTYNSDITHFGIKTRRYTSPQAALASPVDNPENLCFCHDIDHPELCHGATLGLESCQFGAPVVMSTPHFYTTTSSELRSDFDGINPSRELHETYLDLDPIVSVPLKARKRIQINLRVKKSYPFPSFQGLKKDYYFPVLWVEEGADIDQATADLLKAQVYAVIYALDITGWAITSIGMILTLAGLLLTVQAFKVIYNFDEYKIMGCCTLKSGGITSLVLGIAILLAGSIGGFVGFPALFKSEVRKQAVLENGTDVWAAWMEPPVAVYQNFTFFNVLNPEEVLSGGKPRLSEVGPFVYRQDRKKIIVNAETPNGTIVYKEFKYWFFDAEKSAPLKEDTVVTIINPVLTTLAAQLNGSSASADLLDALARYEEALNRRGVTIKLSESVKNILFDGFPLVAYFEAIVDVCKEVSQDTCRGLEILINSFLNQYADDLVFGFFKTANGTDEGNFEIENGKNNPDNLGIIRSWKNSSYLDNYWYDLDGQNSCNKINGTDGTIFGPLTIGTDKTQRLYLFVTDLCRSLYMTYNSDITHFGIKTRRYTVPQAALASPIDNSENLCFCHDLDHPEVCPGATLGLESCQFGAPVVMSTPHFYTTTSLELLNDFDGISPTQELHETYLDLDPVVSVPLKARKRIQINLRVKKSYPFPSYQGLKKDYYFPVMWVEEGADVDQATADLLKTEVYEVIATLDITRWVVTGIGIALTLTGAFATAKAFKNSKEVV</sequence>
<evidence type="ECO:0000256" key="3">
    <source>
        <dbReference type="ARBA" id="ARBA00022692"/>
    </source>
</evidence>
<evidence type="ECO:0000313" key="9">
    <source>
        <dbReference type="Proteomes" id="UP001187531"/>
    </source>
</evidence>
<accession>A0AA88KWY7</accession>
<keyword evidence="4 7" id="KW-1133">Transmembrane helix</keyword>
<comment type="similarity">
    <text evidence="2">Belongs to the CD36 family.</text>
</comment>
<name>A0AA88KWY7_ARTSF</name>
<dbReference type="EMBL" id="JAVRJZ010000019">
    <property type="protein sequence ID" value="KAK2707127.1"/>
    <property type="molecule type" value="Genomic_DNA"/>
</dbReference>
<reference evidence="8" key="1">
    <citation type="submission" date="2023-07" db="EMBL/GenBank/DDBJ databases">
        <title>Chromosome-level genome assembly of Artemia franciscana.</title>
        <authorList>
            <person name="Jo E."/>
        </authorList>
    </citation>
    <scope>NUCLEOTIDE SEQUENCE</scope>
    <source>
        <tissue evidence="8">Whole body</tissue>
    </source>
</reference>
<comment type="caution">
    <text evidence="8">The sequence shown here is derived from an EMBL/GenBank/DDBJ whole genome shotgun (WGS) entry which is preliminary data.</text>
</comment>
<evidence type="ECO:0000256" key="7">
    <source>
        <dbReference type="SAM" id="Phobius"/>
    </source>
</evidence>
<dbReference type="GO" id="GO:0005737">
    <property type="term" value="C:cytoplasm"/>
    <property type="evidence" value="ECO:0007669"/>
    <property type="project" value="TreeGrafter"/>
</dbReference>
<protein>
    <submittedName>
        <fullName evidence="8">Uncharacterized protein</fullName>
    </submittedName>
</protein>
<gene>
    <name evidence="8" type="ORF">QYM36_014970</name>
</gene>
<keyword evidence="3 7" id="KW-0812">Transmembrane</keyword>
<dbReference type="PANTHER" id="PTHR11923:SF51">
    <property type="entry name" value="LYSOSOME MEMBRANE PROTEIN 2"/>
    <property type="match status" value="1"/>
</dbReference>